<dbReference type="NCBIfam" id="TIGR00685">
    <property type="entry name" value="T6PP"/>
    <property type="match status" value="1"/>
</dbReference>
<evidence type="ECO:0000313" key="4">
    <source>
        <dbReference type="Proteomes" id="UP000622890"/>
    </source>
</evidence>
<dbReference type="InterPro" id="IPR003337">
    <property type="entry name" value="Trehalose_PPase"/>
</dbReference>
<dbReference type="InterPro" id="IPR023214">
    <property type="entry name" value="HAD_sf"/>
</dbReference>
<protein>
    <recommendedName>
        <fullName evidence="2">Trehalose 6-phosphate phosphatase</fullName>
        <ecNumber evidence="2">3.1.3.12</ecNumber>
    </recommendedName>
</protein>
<dbReference type="InterPro" id="IPR044651">
    <property type="entry name" value="OTSB-like"/>
</dbReference>
<dbReference type="GO" id="GO:0046872">
    <property type="term" value="F:metal ion binding"/>
    <property type="evidence" value="ECO:0007669"/>
    <property type="project" value="UniProtKB-KW"/>
</dbReference>
<dbReference type="EC" id="3.1.3.12" evidence="2"/>
<dbReference type="InterPro" id="IPR036412">
    <property type="entry name" value="HAD-like_sf"/>
</dbReference>
<comment type="catalytic activity">
    <reaction evidence="2">
        <text>alpha,alpha-trehalose 6-phosphate + H2O = alpha,alpha-trehalose + phosphate</text>
        <dbReference type="Rhea" id="RHEA:23420"/>
        <dbReference type="ChEBI" id="CHEBI:15377"/>
        <dbReference type="ChEBI" id="CHEBI:16551"/>
        <dbReference type="ChEBI" id="CHEBI:43474"/>
        <dbReference type="ChEBI" id="CHEBI:58429"/>
        <dbReference type="EC" id="3.1.3.12"/>
    </reaction>
</comment>
<dbReference type="PANTHER" id="PTHR43768:SF3">
    <property type="entry name" value="TREHALOSE 6-PHOSPHATE PHOSPHATASE"/>
    <property type="match status" value="1"/>
</dbReference>
<comment type="caution">
    <text evidence="3">The sequence shown here is derived from an EMBL/GenBank/DDBJ whole genome shotgun (WGS) entry which is preliminary data.</text>
</comment>
<dbReference type="Pfam" id="PF02358">
    <property type="entry name" value="Trehalose_PPase"/>
    <property type="match status" value="1"/>
</dbReference>
<evidence type="ECO:0000256" key="1">
    <source>
        <dbReference type="ARBA" id="ARBA00022801"/>
    </source>
</evidence>
<dbReference type="EMBL" id="JAEPBG010000019">
    <property type="protein sequence ID" value="MBK4738315.1"/>
    <property type="molecule type" value="Genomic_DNA"/>
</dbReference>
<sequence length="266" mass="29536">MMTELFSDAGMRRLDAIVQPGMLCVFDFDGTLSPIVPEPDCARLPSEVRERLMALATLAPVAILTGRSLTDVKKRLGFEPHYVIGNHGLEGLPGWEGKSAEFAAACDGWREALFMAMRDKKRFDPGIRIEDKRYSLSVHYRMAKNTKETEARLAALFSKLTPPPRVVDGKFVFSLMPDEALNKGSALLQLMAQSGASGAIYVGDDVTDEDVFRLRRPDILTVRIEPHADSAAEFHLPTMPDIVRLLDELVRRLARPSQDPTPRTSA</sequence>
<name>A0A934SXE6_9BURK</name>
<dbReference type="Gene3D" id="3.30.70.1020">
    <property type="entry name" value="Trehalose-6-phosphate phosphatase related protein, domain 2"/>
    <property type="match status" value="1"/>
</dbReference>
<evidence type="ECO:0000256" key="2">
    <source>
        <dbReference type="RuleBase" id="RU361117"/>
    </source>
</evidence>
<keyword evidence="2" id="KW-0460">Magnesium</keyword>
<keyword evidence="2" id="KW-0479">Metal-binding</keyword>
<comment type="similarity">
    <text evidence="2">Belongs to the trehalose phosphatase family.</text>
</comment>
<evidence type="ECO:0000313" key="3">
    <source>
        <dbReference type="EMBL" id="MBK4738315.1"/>
    </source>
</evidence>
<dbReference type="Proteomes" id="UP000622890">
    <property type="component" value="Unassembled WGS sequence"/>
</dbReference>
<organism evidence="3 4">
    <name type="scientific">Noviherbaspirillum pedocola</name>
    <dbReference type="NCBI Taxonomy" id="2801341"/>
    <lineage>
        <taxon>Bacteria</taxon>
        <taxon>Pseudomonadati</taxon>
        <taxon>Pseudomonadota</taxon>
        <taxon>Betaproteobacteria</taxon>
        <taxon>Burkholderiales</taxon>
        <taxon>Oxalobacteraceae</taxon>
        <taxon>Noviherbaspirillum</taxon>
    </lineage>
</organism>
<keyword evidence="1 2" id="KW-0378">Hydrolase</keyword>
<comment type="pathway">
    <text evidence="2">Glycan biosynthesis; trehalose biosynthesis.</text>
</comment>
<reference evidence="3" key="1">
    <citation type="submission" date="2021-01" db="EMBL/GenBank/DDBJ databases">
        <title>Genome sequence of strain Noviherbaspirillum sp. DKR-6.</title>
        <authorList>
            <person name="Chaudhary D.K."/>
        </authorList>
    </citation>
    <scope>NUCLEOTIDE SEQUENCE</scope>
    <source>
        <strain evidence="3">DKR-6</strain>
    </source>
</reference>
<dbReference type="Gene3D" id="3.40.50.1000">
    <property type="entry name" value="HAD superfamily/HAD-like"/>
    <property type="match status" value="1"/>
</dbReference>
<comment type="cofactor">
    <cofactor evidence="2">
        <name>Mg(2+)</name>
        <dbReference type="ChEBI" id="CHEBI:18420"/>
    </cofactor>
</comment>
<dbReference type="AlphaFoldDB" id="A0A934SXE6"/>
<keyword evidence="4" id="KW-1185">Reference proteome</keyword>
<gene>
    <name evidence="3" type="primary">otsB</name>
    <name evidence="3" type="ORF">JJB74_27145</name>
</gene>
<dbReference type="GO" id="GO:0004805">
    <property type="term" value="F:trehalose-phosphatase activity"/>
    <property type="evidence" value="ECO:0007669"/>
    <property type="project" value="UniProtKB-EC"/>
</dbReference>
<comment type="function">
    <text evidence="2">Removes the phosphate from trehalose 6-phosphate to produce free trehalose.</text>
</comment>
<dbReference type="GO" id="GO:0005992">
    <property type="term" value="P:trehalose biosynthetic process"/>
    <property type="evidence" value="ECO:0007669"/>
    <property type="project" value="InterPro"/>
</dbReference>
<dbReference type="PANTHER" id="PTHR43768">
    <property type="entry name" value="TREHALOSE 6-PHOSPHATE PHOSPHATASE"/>
    <property type="match status" value="1"/>
</dbReference>
<dbReference type="SUPFAM" id="SSF56784">
    <property type="entry name" value="HAD-like"/>
    <property type="match status" value="1"/>
</dbReference>
<proteinExistence type="inferred from homology"/>
<accession>A0A934SXE6</accession>
<dbReference type="RefSeq" id="WP_200597419.1">
    <property type="nucleotide sequence ID" value="NZ_JAEPBG010000019.1"/>
</dbReference>